<dbReference type="InterPro" id="IPR017452">
    <property type="entry name" value="GPCR_Rhodpsn_7TM"/>
</dbReference>
<evidence type="ECO:0000256" key="4">
    <source>
        <dbReference type="ARBA" id="ARBA00022475"/>
    </source>
</evidence>
<feature type="transmembrane region" description="Helical" evidence="13">
    <location>
        <begin position="93"/>
        <end position="111"/>
    </location>
</feature>
<dbReference type="GO" id="GO:0007606">
    <property type="term" value="P:sensory perception of chemical stimulus"/>
    <property type="evidence" value="ECO:0007669"/>
    <property type="project" value="UniProtKB-ARBA"/>
</dbReference>
<dbReference type="GeneID" id="114510642"/>
<dbReference type="Proteomes" id="UP000504628">
    <property type="component" value="Chromosome 12"/>
</dbReference>
<dbReference type="PROSITE" id="PS50262">
    <property type="entry name" value="G_PROTEIN_RECEP_F1_2"/>
    <property type="match status" value="1"/>
</dbReference>
<evidence type="ECO:0000313" key="15">
    <source>
        <dbReference type="Proteomes" id="UP000504628"/>
    </source>
</evidence>
<dbReference type="SUPFAM" id="SSF81321">
    <property type="entry name" value="Family A G protein-coupled receptor-like"/>
    <property type="match status" value="1"/>
</dbReference>
<dbReference type="GO" id="GO:0016503">
    <property type="term" value="F:pheromone receptor activity"/>
    <property type="evidence" value="ECO:0007669"/>
    <property type="project" value="InterPro"/>
</dbReference>
<evidence type="ECO:0000256" key="5">
    <source>
        <dbReference type="ARBA" id="ARBA00022507"/>
    </source>
</evidence>
<comment type="function">
    <text evidence="1">Putative pheromone receptor.</text>
</comment>
<dbReference type="GO" id="GO:0019236">
    <property type="term" value="P:response to pheromone"/>
    <property type="evidence" value="ECO:0007669"/>
    <property type="project" value="UniProtKB-KW"/>
</dbReference>
<feature type="transmembrane region" description="Helical" evidence="13">
    <location>
        <begin position="236"/>
        <end position="260"/>
    </location>
</feature>
<evidence type="ECO:0000256" key="13">
    <source>
        <dbReference type="RuleBase" id="RU364061"/>
    </source>
</evidence>
<name>A0A6J2N438_9CHIR</name>
<dbReference type="OrthoDB" id="9606139at2759"/>
<evidence type="ECO:0000256" key="1">
    <source>
        <dbReference type="ARBA" id="ARBA00003878"/>
    </source>
</evidence>
<proteinExistence type="inferred from homology"/>
<gene>
    <name evidence="16" type="primary">LOC114510642</name>
</gene>
<keyword evidence="12 13" id="KW-0807">Transducer</keyword>
<dbReference type="RefSeq" id="XP_028384983.1">
    <property type="nucleotide sequence ID" value="XM_028529182.2"/>
</dbReference>
<feature type="transmembrane region" description="Helical" evidence="13">
    <location>
        <begin position="180"/>
        <end position="207"/>
    </location>
</feature>
<dbReference type="InterPro" id="IPR004072">
    <property type="entry name" value="Vmron_rcpt_1"/>
</dbReference>
<sequence>MTTRALAAGMMLLLQTTVGVLGNLALLYHYLFHYFTGYRLRPTYLIVNNLMVANTLVLLSGGIQFTISCFVWTHHLSDFGCKIFPYSYAVGRGVSIGTTCLLSIIQAITISPMKFRWAGLKVKISKHIVPTIFLYWILQMSVNAVFPMFIFSNLSNKNITNTKHFGFCSAVRHDKTRDSLYAALLTFPDVVCLLLMLWASSSMVFILHRHKQRVQHIHRTHITSQFSPESRATKTILLLVSTFVFLNTLSSIFHIILSIFNNLNWVILNISSLLSLCFPTVSPFLVMSGDSNVSRLSFAWIRNAKFSYLRRNT</sequence>
<dbReference type="PANTHER" id="PTHR24062">
    <property type="entry name" value="VOMERONASAL TYPE-1 RECEPTOR"/>
    <property type="match status" value="1"/>
</dbReference>
<keyword evidence="4 13" id="KW-1003">Cell membrane</keyword>
<evidence type="ECO:0000259" key="14">
    <source>
        <dbReference type="PROSITE" id="PS50262"/>
    </source>
</evidence>
<dbReference type="KEGG" id="pdic:114510642"/>
<dbReference type="Gene3D" id="1.20.1070.10">
    <property type="entry name" value="Rhodopsin 7-helix transmembrane proteins"/>
    <property type="match status" value="1"/>
</dbReference>
<evidence type="ECO:0000256" key="2">
    <source>
        <dbReference type="ARBA" id="ARBA00004651"/>
    </source>
</evidence>
<organism evidence="15 16">
    <name type="scientific">Phyllostomus discolor</name>
    <name type="common">pale spear-nosed bat</name>
    <dbReference type="NCBI Taxonomy" id="89673"/>
    <lineage>
        <taxon>Eukaryota</taxon>
        <taxon>Metazoa</taxon>
        <taxon>Chordata</taxon>
        <taxon>Craniata</taxon>
        <taxon>Vertebrata</taxon>
        <taxon>Euteleostomi</taxon>
        <taxon>Mammalia</taxon>
        <taxon>Eutheria</taxon>
        <taxon>Laurasiatheria</taxon>
        <taxon>Chiroptera</taxon>
        <taxon>Yangochiroptera</taxon>
        <taxon>Phyllostomidae</taxon>
        <taxon>Phyllostominae</taxon>
        <taxon>Phyllostomus</taxon>
    </lineage>
</organism>
<keyword evidence="11" id="KW-0325">Glycoprotein</keyword>
<comment type="similarity">
    <text evidence="3 13">Belongs to the G-protein coupled receptor 1 family.</text>
</comment>
<feature type="transmembrane region" description="Helical" evidence="13">
    <location>
        <begin position="6"/>
        <end position="31"/>
    </location>
</feature>
<dbReference type="PRINTS" id="PR01534">
    <property type="entry name" value="VOMERONASL1R"/>
</dbReference>
<feature type="transmembrane region" description="Helical" evidence="13">
    <location>
        <begin position="52"/>
        <end position="73"/>
    </location>
</feature>
<dbReference type="GO" id="GO:0005886">
    <property type="term" value="C:plasma membrane"/>
    <property type="evidence" value="ECO:0007669"/>
    <property type="project" value="UniProtKB-SubCell"/>
</dbReference>
<accession>A0A6J2N438</accession>
<protein>
    <recommendedName>
        <fullName evidence="13">Vomeronasal type-1 receptor</fullName>
    </recommendedName>
</protein>
<evidence type="ECO:0000256" key="6">
    <source>
        <dbReference type="ARBA" id="ARBA00022692"/>
    </source>
</evidence>
<evidence type="ECO:0000256" key="7">
    <source>
        <dbReference type="ARBA" id="ARBA00022989"/>
    </source>
</evidence>
<evidence type="ECO:0000256" key="8">
    <source>
        <dbReference type="ARBA" id="ARBA00023040"/>
    </source>
</evidence>
<keyword evidence="7 13" id="KW-1133">Transmembrane helix</keyword>
<comment type="subcellular location">
    <subcellularLocation>
        <location evidence="2 13">Cell membrane</location>
        <topology evidence="2 13">Multi-pass membrane protein</topology>
    </subcellularLocation>
</comment>
<feature type="domain" description="G-protein coupled receptors family 1 profile" evidence="14">
    <location>
        <begin position="22"/>
        <end position="286"/>
    </location>
</feature>
<dbReference type="AlphaFoldDB" id="A0A6J2N438"/>
<keyword evidence="15" id="KW-1185">Reference proteome</keyword>
<dbReference type="FunFam" id="1.20.1070.10:FF:000033">
    <property type="entry name" value="Vomeronasal type-1 receptor"/>
    <property type="match status" value="1"/>
</dbReference>
<evidence type="ECO:0000313" key="16">
    <source>
        <dbReference type="RefSeq" id="XP_028384983.1"/>
    </source>
</evidence>
<evidence type="ECO:0000256" key="12">
    <source>
        <dbReference type="ARBA" id="ARBA00023224"/>
    </source>
</evidence>
<keyword evidence="6 13" id="KW-0812">Transmembrane</keyword>
<reference evidence="16" key="1">
    <citation type="submission" date="2025-08" db="UniProtKB">
        <authorList>
            <consortium name="RefSeq"/>
        </authorList>
    </citation>
    <scope>IDENTIFICATION</scope>
    <source>
        <tissue evidence="16">Muscle</tissue>
    </source>
</reference>
<keyword evidence="8 13" id="KW-0297">G-protein coupled receptor</keyword>
<evidence type="ECO:0000256" key="3">
    <source>
        <dbReference type="ARBA" id="ARBA00010663"/>
    </source>
</evidence>
<keyword evidence="9 13" id="KW-0472">Membrane</keyword>
<dbReference type="Pfam" id="PF03402">
    <property type="entry name" value="V1R"/>
    <property type="match status" value="1"/>
</dbReference>
<dbReference type="InParanoid" id="A0A6J2N438"/>
<evidence type="ECO:0000256" key="9">
    <source>
        <dbReference type="ARBA" id="ARBA00023136"/>
    </source>
</evidence>
<keyword evidence="5 13" id="KW-0589">Pheromone response</keyword>
<evidence type="ECO:0000256" key="10">
    <source>
        <dbReference type="ARBA" id="ARBA00023170"/>
    </source>
</evidence>
<feature type="transmembrane region" description="Helical" evidence="13">
    <location>
        <begin position="266"/>
        <end position="286"/>
    </location>
</feature>
<keyword evidence="10 13" id="KW-0675">Receptor</keyword>
<feature type="transmembrane region" description="Helical" evidence="13">
    <location>
        <begin position="132"/>
        <end position="151"/>
    </location>
</feature>
<evidence type="ECO:0000256" key="11">
    <source>
        <dbReference type="ARBA" id="ARBA00023180"/>
    </source>
</evidence>